<comment type="similarity">
    <text evidence="1">Belongs to the FAD-dependent oxidoreductase family.</text>
</comment>
<keyword evidence="3" id="KW-0274">FAD</keyword>
<dbReference type="SUPFAM" id="SSF51905">
    <property type="entry name" value="FAD/NAD(P)-binding domain"/>
    <property type="match status" value="1"/>
</dbReference>
<reference evidence="6 8" key="1">
    <citation type="submission" date="2023-07" db="EMBL/GenBank/DDBJ databases">
        <title>Sorghum-associated microbial communities from plants grown in Nebraska, USA.</title>
        <authorList>
            <person name="Schachtman D."/>
        </authorList>
    </citation>
    <scope>NUCLEOTIDE SEQUENCE</scope>
    <source>
        <strain evidence="6">DS1006</strain>
        <strain evidence="7 8">DS1016</strain>
    </source>
</reference>
<organism evidence="6 9">
    <name type="scientific">Arthrobacter bambusae</name>
    <dbReference type="NCBI Taxonomy" id="1338426"/>
    <lineage>
        <taxon>Bacteria</taxon>
        <taxon>Bacillati</taxon>
        <taxon>Actinomycetota</taxon>
        <taxon>Actinomycetes</taxon>
        <taxon>Micrococcales</taxon>
        <taxon>Micrococcaceae</taxon>
        <taxon>Arthrobacter</taxon>
    </lineage>
</organism>
<dbReference type="GO" id="GO:0050660">
    <property type="term" value="F:flavin adenine dinucleotide binding"/>
    <property type="evidence" value="ECO:0007669"/>
    <property type="project" value="TreeGrafter"/>
</dbReference>
<evidence type="ECO:0000256" key="3">
    <source>
        <dbReference type="ARBA" id="ARBA00022827"/>
    </source>
</evidence>
<dbReference type="RefSeq" id="WP_059389860.1">
    <property type="nucleotide sequence ID" value="NZ_JAUSRG010000013.1"/>
</dbReference>
<accession>A0AAW8DLG8</accession>
<evidence type="ECO:0000256" key="1">
    <source>
        <dbReference type="ARBA" id="ARBA00006442"/>
    </source>
</evidence>
<keyword evidence="4" id="KW-0560">Oxidoreductase</keyword>
<evidence type="ECO:0000313" key="8">
    <source>
        <dbReference type="Proteomes" id="UP001230951"/>
    </source>
</evidence>
<feature type="domain" description="FAD/NAD(P)-binding" evidence="5">
    <location>
        <begin position="9"/>
        <end position="288"/>
    </location>
</feature>
<keyword evidence="2" id="KW-0285">Flavoprotein</keyword>
<dbReference type="InterPro" id="IPR036188">
    <property type="entry name" value="FAD/NAD-bd_sf"/>
</dbReference>
<dbReference type="PANTHER" id="PTHR43735">
    <property type="entry name" value="APOPTOSIS-INDUCING FACTOR 1"/>
    <property type="match status" value="1"/>
</dbReference>
<dbReference type="InterPro" id="IPR023753">
    <property type="entry name" value="FAD/NAD-binding_dom"/>
</dbReference>
<evidence type="ECO:0000313" key="7">
    <source>
        <dbReference type="EMBL" id="MDQ0182307.1"/>
    </source>
</evidence>
<dbReference type="EMBL" id="JAUSRG010000013">
    <property type="protein sequence ID" value="MDP9906629.1"/>
    <property type="molecule type" value="Genomic_DNA"/>
</dbReference>
<dbReference type="Gene3D" id="3.50.50.100">
    <property type="match status" value="1"/>
</dbReference>
<dbReference type="Proteomes" id="UP001242995">
    <property type="component" value="Unassembled WGS sequence"/>
</dbReference>
<proteinExistence type="inferred from homology"/>
<evidence type="ECO:0000256" key="4">
    <source>
        <dbReference type="ARBA" id="ARBA00023002"/>
    </source>
</evidence>
<evidence type="ECO:0000256" key="2">
    <source>
        <dbReference type="ARBA" id="ARBA00022630"/>
    </source>
</evidence>
<dbReference type="GO" id="GO:0004174">
    <property type="term" value="F:electron-transferring-flavoprotein dehydrogenase activity"/>
    <property type="evidence" value="ECO:0007669"/>
    <property type="project" value="TreeGrafter"/>
</dbReference>
<evidence type="ECO:0000313" key="6">
    <source>
        <dbReference type="EMBL" id="MDP9906629.1"/>
    </source>
</evidence>
<keyword evidence="8" id="KW-1185">Reference proteome</keyword>
<name>A0AAW8DLG8_9MICC</name>
<gene>
    <name evidence="6" type="ORF">J2S90_003614</name>
    <name evidence="7" type="ORF">J2S93_003759</name>
</gene>
<evidence type="ECO:0000313" key="9">
    <source>
        <dbReference type="Proteomes" id="UP001242995"/>
    </source>
</evidence>
<dbReference type="PRINTS" id="PR00368">
    <property type="entry name" value="FADPNR"/>
</dbReference>
<dbReference type="GO" id="GO:0005737">
    <property type="term" value="C:cytoplasm"/>
    <property type="evidence" value="ECO:0007669"/>
    <property type="project" value="TreeGrafter"/>
</dbReference>
<dbReference type="EMBL" id="JAUSTF010000011">
    <property type="protein sequence ID" value="MDQ0182307.1"/>
    <property type="molecule type" value="Genomic_DNA"/>
</dbReference>
<dbReference type="Pfam" id="PF07992">
    <property type="entry name" value="Pyr_redox_2"/>
    <property type="match status" value="1"/>
</dbReference>
<sequence>MNDQAQHPTVVVIGGGYGGISVAKALDEHATVTLVEPKDAFVHNIAALRSVVQTDFLPRMFLPYDRLLAHGEVLRDRAVRVDGHTVELASGASLAPDYLVLASGSSYPFPAKSDRMVTSDAIARYQAAHDDLKRADRVMLLGAGAVGLEFAGEIAAAWPEKDIVMVDVAADILPGPYDPRLRIEVNRQLDELGVRRILGSPLVQLPPVPAGEFATFTVNTADGTAIQADIWFRCYGIAPQTDYVAGGLLAARNAEGYLDVTPELRVAGFENVYALGDISAIDVNKAGVAGREAAVVAKNIQAQIEGSADLAAYTPSKPVIILPLGPSGGSGQLPDGEIASPELISQIKGQHMMIDRYVEMLNLGA</sequence>
<comment type="caution">
    <text evidence="6">The sequence shown here is derived from an EMBL/GenBank/DDBJ whole genome shotgun (WGS) entry which is preliminary data.</text>
</comment>
<evidence type="ECO:0000259" key="5">
    <source>
        <dbReference type="Pfam" id="PF07992"/>
    </source>
</evidence>
<dbReference type="AlphaFoldDB" id="A0AAW8DLG8"/>
<dbReference type="PANTHER" id="PTHR43735:SF3">
    <property type="entry name" value="FERROPTOSIS SUPPRESSOR PROTEIN 1"/>
    <property type="match status" value="1"/>
</dbReference>
<protein>
    <submittedName>
        <fullName evidence="6">NADH dehydrogenase FAD-containing subunit</fullName>
    </submittedName>
</protein>
<dbReference type="Proteomes" id="UP001230951">
    <property type="component" value="Unassembled WGS sequence"/>
</dbReference>